<dbReference type="Proteomes" id="UP001054889">
    <property type="component" value="Unassembled WGS sequence"/>
</dbReference>
<dbReference type="InterPro" id="IPR001810">
    <property type="entry name" value="F-box_dom"/>
</dbReference>
<evidence type="ECO:0000313" key="3">
    <source>
        <dbReference type="EMBL" id="GJN34051.1"/>
    </source>
</evidence>
<dbReference type="InterPro" id="IPR013187">
    <property type="entry name" value="F-box-assoc_dom_typ3"/>
</dbReference>
<evidence type="ECO:0000256" key="1">
    <source>
        <dbReference type="SAM" id="MobiDB-lite"/>
    </source>
</evidence>
<dbReference type="Pfam" id="PF00646">
    <property type="entry name" value="F-box"/>
    <property type="match status" value="1"/>
</dbReference>
<dbReference type="CDD" id="cd22157">
    <property type="entry name" value="F-box_AtFBW1-like"/>
    <property type="match status" value="1"/>
</dbReference>
<dbReference type="InterPro" id="IPR055290">
    <property type="entry name" value="At3g26010-like"/>
</dbReference>
<sequence length="413" mass="46423">MDCPNPKRSAVPGLPDDPLVEILTRVPAKSICRFKCVSKGWLGFINDPLYRKSLPQTLSGFFLSDTFTGKIYRHFINPSGKSVSPDAPSFSFLTDLHGFANTRFLHSCNGLFLFGHGPDRFHPLGYLVCNPATEEWVAVPRSGWTPSQLKEEEEEDYDSDDNEDEETSHTYLLFDPAVSPHFRLVMFALKGGFSSEAAVHTYSSETGVWIDRSGGEQSKQRQGDDEHQRLDTFGAISNLDGSAFVSGLLHLVVSPIHKDREVIVAVDGEGKTRKVLHYPEKPDQICTDVIFIGQSQGRLHCITTDRSTENTVSFEIMIWVLEDYANERWVLKHSVSSSRLFGNKNCFIAFSHNVVVAIHPDCNLLYYFLHGGRILVSYDMDRDKLTPICIVGRANVHATPYVPYFPESSALRR</sequence>
<dbReference type="SMART" id="SM00256">
    <property type="entry name" value="FBOX"/>
    <property type="match status" value="1"/>
</dbReference>
<feature type="compositionally biased region" description="Acidic residues" evidence="1">
    <location>
        <begin position="151"/>
        <end position="165"/>
    </location>
</feature>
<organism evidence="3 4">
    <name type="scientific">Eleusine coracana subsp. coracana</name>
    <dbReference type="NCBI Taxonomy" id="191504"/>
    <lineage>
        <taxon>Eukaryota</taxon>
        <taxon>Viridiplantae</taxon>
        <taxon>Streptophyta</taxon>
        <taxon>Embryophyta</taxon>
        <taxon>Tracheophyta</taxon>
        <taxon>Spermatophyta</taxon>
        <taxon>Magnoliopsida</taxon>
        <taxon>Liliopsida</taxon>
        <taxon>Poales</taxon>
        <taxon>Poaceae</taxon>
        <taxon>PACMAD clade</taxon>
        <taxon>Chloridoideae</taxon>
        <taxon>Cynodonteae</taxon>
        <taxon>Eleusininae</taxon>
        <taxon>Eleusine</taxon>
    </lineage>
</organism>
<evidence type="ECO:0000313" key="4">
    <source>
        <dbReference type="Proteomes" id="UP001054889"/>
    </source>
</evidence>
<gene>
    <name evidence="3" type="primary">gb22688</name>
    <name evidence="3" type="ORF">PR202_gb22688</name>
</gene>
<feature type="region of interest" description="Disordered" evidence="1">
    <location>
        <begin position="144"/>
        <end position="165"/>
    </location>
</feature>
<keyword evidence="4" id="KW-1185">Reference proteome</keyword>
<dbReference type="Gene3D" id="1.20.1280.50">
    <property type="match status" value="1"/>
</dbReference>
<dbReference type="AlphaFoldDB" id="A0AAV5FIH3"/>
<dbReference type="PANTHER" id="PTHR35546:SF105">
    <property type="entry name" value="OS05G0139200 PROTEIN"/>
    <property type="match status" value="1"/>
</dbReference>
<reference evidence="3" key="1">
    <citation type="journal article" date="2018" name="DNA Res.">
        <title>Multiple hybrid de novo genome assembly of finger millet, an orphan allotetraploid crop.</title>
        <authorList>
            <person name="Hatakeyama M."/>
            <person name="Aluri S."/>
            <person name="Balachadran M.T."/>
            <person name="Sivarajan S.R."/>
            <person name="Patrignani A."/>
            <person name="Gruter S."/>
            <person name="Poveda L."/>
            <person name="Shimizu-Inatsugi R."/>
            <person name="Baeten J."/>
            <person name="Francoijs K.J."/>
            <person name="Nataraja K.N."/>
            <person name="Reddy Y.A.N."/>
            <person name="Phadnis S."/>
            <person name="Ravikumar R.L."/>
            <person name="Schlapbach R."/>
            <person name="Sreeman S.M."/>
            <person name="Shimizu K.K."/>
        </authorList>
    </citation>
    <scope>NUCLEOTIDE SEQUENCE</scope>
</reference>
<dbReference type="SUPFAM" id="SSF81383">
    <property type="entry name" value="F-box domain"/>
    <property type="match status" value="1"/>
</dbReference>
<name>A0AAV5FIH3_ELECO</name>
<feature type="domain" description="F-box" evidence="2">
    <location>
        <begin position="14"/>
        <end position="53"/>
    </location>
</feature>
<evidence type="ECO:0000259" key="2">
    <source>
        <dbReference type="SMART" id="SM00256"/>
    </source>
</evidence>
<dbReference type="PANTHER" id="PTHR35546">
    <property type="entry name" value="F-BOX PROTEIN INTERACTION DOMAIN PROTEIN-RELATED"/>
    <property type="match status" value="1"/>
</dbReference>
<dbReference type="InterPro" id="IPR036047">
    <property type="entry name" value="F-box-like_dom_sf"/>
</dbReference>
<accession>A0AAV5FIH3</accession>
<comment type="caution">
    <text evidence="3">The sequence shown here is derived from an EMBL/GenBank/DDBJ whole genome shotgun (WGS) entry which is preliminary data.</text>
</comment>
<dbReference type="Pfam" id="PF08268">
    <property type="entry name" value="FBA_3"/>
    <property type="match status" value="1"/>
</dbReference>
<dbReference type="EMBL" id="BQKI01000085">
    <property type="protein sequence ID" value="GJN34051.1"/>
    <property type="molecule type" value="Genomic_DNA"/>
</dbReference>
<reference evidence="3" key="2">
    <citation type="submission" date="2021-12" db="EMBL/GenBank/DDBJ databases">
        <title>Resequencing data analysis of finger millet.</title>
        <authorList>
            <person name="Hatakeyama M."/>
            <person name="Aluri S."/>
            <person name="Balachadran M.T."/>
            <person name="Sivarajan S.R."/>
            <person name="Poveda L."/>
            <person name="Shimizu-Inatsugi R."/>
            <person name="Schlapbach R."/>
            <person name="Sreeman S.M."/>
            <person name="Shimizu K.K."/>
        </authorList>
    </citation>
    <scope>NUCLEOTIDE SEQUENCE</scope>
</reference>
<proteinExistence type="predicted"/>
<protein>
    <recommendedName>
        <fullName evidence="2">F-box domain-containing protein</fullName>
    </recommendedName>
</protein>